<keyword evidence="3" id="KW-0805">Transcription regulation</keyword>
<protein>
    <submittedName>
        <fullName evidence="8">CopG family transcriptional regulator</fullName>
    </submittedName>
</protein>
<evidence type="ECO:0000313" key="8">
    <source>
        <dbReference type="EMBL" id="KRQ95106.1"/>
    </source>
</evidence>
<dbReference type="OrthoDB" id="559702at2"/>
<comment type="caution">
    <text evidence="8">The sequence shown here is derived from an EMBL/GenBank/DDBJ whole genome shotgun (WGS) entry which is preliminary data.</text>
</comment>
<dbReference type="Gene3D" id="1.20.5.780">
    <property type="entry name" value="Single helix bin"/>
    <property type="match status" value="1"/>
</dbReference>
<evidence type="ECO:0000256" key="1">
    <source>
        <dbReference type="ARBA" id="ARBA00022491"/>
    </source>
</evidence>
<evidence type="ECO:0000256" key="4">
    <source>
        <dbReference type="ARBA" id="ARBA00023125"/>
    </source>
</evidence>
<dbReference type="Proteomes" id="UP000051913">
    <property type="component" value="Unassembled WGS sequence"/>
</dbReference>
<evidence type="ECO:0000313" key="9">
    <source>
        <dbReference type="Proteomes" id="UP000051913"/>
    </source>
</evidence>
<dbReference type="AlphaFoldDB" id="A0A0R3KQ82"/>
<dbReference type="PANTHER" id="PTHR35401:SF1">
    <property type="entry name" value="CYTOPLASMIC PROTEIN"/>
    <property type="match status" value="1"/>
</dbReference>
<dbReference type="GO" id="GO:0006355">
    <property type="term" value="P:regulation of DNA-templated transcription"/>
    <property type="evidence" value="ECO:0007669"/>
    <property type="project" value="InterPro"/>
</dbReference>
<feature type="region of interest" description="Disordered" evidence="7">
    <location>
        <begin position="68"/>
        <end position="87"/>
    </location>
</feature>
<dbReference type="Pfam" id="PF08681">
    <property type="entry name" value="TacA1"/>
    <property type="match status" value="1"/>
</dbReference>
<accession>A0A0R3KQ82</accession>
<proteinExistence type="inferred from homology"/>
<gene>
    <name evidence="8" type="ORF">CP49_30020</name>
</gene>
<evidence type="ECO:0000256" key="7">
    <source>
        <dbReference type="SAM" id="MobiDB-lite"/>
    </source>
</evidence>
<reference evidence="8 9" key="1">
    <citation type="submission" date="2014-03" db="EMBL/GenBank/DDBJ databases">
        <title>Bradyrhizobium valentinum sp. nov., isolated from effective nodules of Lupinus mariae-josephae, a lupine endemic of basic-lime soils in Eastern Spain.</title>
        <authorList>
            <person name="Duran D."/>
            <person name="Rey L."/>
            <person name="Navarro A."/>
            <person name="Busquets A."/>
            <person name="Imperial J."/>
            <person name="Ruiz-Argueso T."/>
        </authorList>
    </citation>
    <scope>NUCLEOTIDE SEQUENCE [LARGE SCALE GENOMIC DNA]</scope>
    <source>
        <strain evidence="8 9">LmjM3</strain>
    </source>
</reference>
<comment type="similarity">
    <text evidence="6">Belongs to the TacA antitoxin family.</text>
</comment>
<keyword evidence="4" id="KW-0238">DNA-binding</keyword>
<dbReference type="SUPFAM" id="SSF47598">
    <property type="entry name" value="Ribbon-helix-helix"/>
    <property type="match status" value="1"/>
</dbReference>
<keyword evidence="5" id="KW-0804">Transcription</keyword>
<dbReference type="STRING" id="1518501.CQ10_28970"/>
<keyword evidence="9" id="KW-1185">Reference proteome</keyword>
<dbReference type="InterPro" id="IPR014795">
    <property type="entry name" value="TacA_1-like"/>
</dbReference>
<organism evidence="8 9">
    <name type="scientific">Bradyrhizobium valentinum</name>
    <dbReference type="NCBI Taxonomy" id="1518501"/>
    <lineage>
        <taxon>Bacteria</taxon>
        <taxon>Pseudomonadati</taxon>
        <taxon>Pseudomonadota</taxon>
        <taxon>Alphaproteobacteria</taxon>
        <taxon>Hyphomicrobiales</taxon>
        <taxon>Nitrobacteraceae</taxon>
        <taxon>Bradyrhizobium</taxon>
    </lineage>
</organism>
<name>A0A0R3KQ82_9BRAD</name>
<evidence type="ECO:0000256" key="5">
    <source>
        <dbReference type="ARBA" id="ARBA00023163"/>
    </source>
</evidence>
<evidence type="ECO:0000256" key="3">
    <source>
        <dbReference type="ARBA" id="ARBA00023015"/>
    </source>
</evidence>
<dbReference type="PANTHER" id="PTHR35401">
    <property type="entry name" value="COPG FAMILY HELIX-TURN-HELIX PROTEIN-RELATED-RELATED"/>
    <property type="match status" value="1"/>
</dbReference>
<dbReference type="EMBL" id="LLXX01000206">
    <property type="protein sequence ID" value="KRQ95106.1"/>
    <property type="molecule type" value="Genomic_DNA"/>
</dbReference>
<evidence type="ECO:0000256" key="2">
    <source>
        <dbReference type="ARBA" id="ARBA00022649"/>
    </source>
</evidence>
<dbReference type="RefSeq" id="WP_057854867.1">
    <property type="nucleotide sequence ID" value="NZ_LLXY01000186.1"/>
</dbReference>
<dbReference type="GO" id="GO:0003677">
    <property type="term" value="F:DNA binding"/>
    <property type="evidence" value="ECO:0007669"/>
    <property type="project" value="UniProtKB-KW"/>
</dbReference>
<keyword evidence="2" id="KW-1277">Toxin-antitoxin system</keyword>
<evidence type="ECO:0000256" key="6">
    <source>
        <dbReference type="ARBA" id="ARBA00049988"/>
    </source>
</evidence>
<dbReference type="InterPro" id="IPR010985">
    <property type="entry name" value="Ribbon_hlx_hlx"/>
</dbReference>
<sequence>MSASRDTLNMRIKPEDRTLFDWAATVQGKTRTDFILEAARRAAEEALLDRAVGVKAYADFVARLEARPSPNRRLKRTMQGKAPWERS</sequence>
<keyword evidence="1" id="KW-0678">Repressor</keyword>